<dbReference type="GO" id="GO:0030245">
    <property type="term" value="P:cellulose catabolic process"/>
    <property type="evidence" value="ECO:0007669"/>
    <property type="project" value="UniProtKB-KW"/>
</dbReference>
<dbReference type="SUPFAM" id="SSF48208">
    <property type="entry name" value="Six-hairpin glycosidases"/>
    <property type="match status" value="1"/>
</dbReference>
<reference evidence="8 9" key="1">
    <citation type="submission" date="2018-06" db="EMBL/GenBank/DDBJ databases">
        <title>Genomic Encyclopedia of Type Strains, Phase III (KMG-III): the genomes of soil and plant-associated and newly described type strains.</title>
        <authorList>
            <person name="Whitman W."/>
        </authorList>
    </citation>
    <scope>NUCLEOTIDE SEQUENCE [LARGE SCALE GENOMIC DNA]</scope>
    <source>
        <strain evidence="8 9">CECT 7646</strain>
    </source>
</reference>
<evidence type="ECO:0000256" key="3">
    <source>
        <dbReference type="ARBA" id="ARBA00012601"/>
    </source>
</evidence>
<dbReference type="GO" id="GO:0008810">
    <property type="term" value="F:cellulase activity"/>
    <property type="evidence" value="ECO:0007669"/>
    <property type="project" value="UniProtKB-EC"/>
</dbReference>
<sequence length="380" mass="41654">MLASLVGLTLHAGMDRPAAAVRVQAWPLWQQFYGRFVAPDGRVIDRGTAREHSTSEGQAYAMFLSLVANDRSVFDRVWTWSVNNLAGGDLGARLPAWQWGRRDDGSWGVVDFNAASDADLWFAYALLDAGRRWKVPQYREDARKLMRLIVTQEVVSLPGFGRMLMPGPAGFVKKDDASTSAERWRINPSYLPLSVLQAFSLEDPTGPWKEMTRNMLRMVEATTPRGLVADWVTYEHASGFGLVPGAETGSYDAIRAYLWAGLAAPSRLSKALLRSVAGMEHAIAPDGRPPEFVGIGDGKAHGTGAAGFSAALVPYLHALGMPSKAMAQQTRAESMLLAQGLDTRYYDMVLALFGLGWSENRFRFLPSGQLWLPFEPGGTA</sequence>
<dbReference type="Gene3D" id="1.50.10.10">
    <property type="match status" value="1"/>
</dbReference>
<evidence type="ECO:0000256" key="6">
    <source>
        <dbReference type="ARBA" id="ARBA00023295"/>
    </source>
</evidence>
<dbReference type="InterPro" id="IPR008928">
    <property type="entry name" value="6-hairpin_glycosidase_sf"/>
</dbReference>
<organism evidence="8 9">
    <name type="scientific">Xylophilus ampelinus</name>
    <dbReference type="NCBI Taxonomy" id="54067"/>
    <lineage>
        <taxon>Bacteria</taxon>
        <taxon>Pseudomonadati</taxon>
        <taxon>Pseudomonadota</taxon>
        <taxon>Betaproteobacteria</taxon>
        <taxon>Burkholderiales</taxon>
        <taxon>Xylophilus</taxon>
    </lineage>
</organism>
<dbReference type="RefSeq" id="WP_233504326.1">
    <property type="nucleotide sequence ID" value="NZ_JAMOFZ010000008.1"/>
</dbReference>
<evidence type="ECO:0000256" key="7">
    <source>
        <dbReference type="ARBA" id="ARBA00023326"/>
    </source>
</evidence>
<keyword evidence="7" id="KW-0624">Polysaccharide degradation</keyword>
<dbReference type="AlphaFoldDB" id="A0A318SLU3"/>
<proteinExistence type="inferred from homology"/>
<protein>
    <recommendedName>
        <fullName evidence="3">cellulase</fullName>
        <ecNumber evidence="3">3.2.1.4</ecNumber>
    </recommendedName>
</protein>
<gene>
    <name evidence="8" type="ORF">DFQ15_10824</name>
</gene>
<evidence type="ECO:0000313" key="8">
    <source>
        <dbReference type="EMBL" id="PYE78235.1"/>
    </source>
</evidence>
<evidence type="ECO:0000256" key="4">
    <source>
        <dbReference type="ARBA" id="ARBA00022801"/>
    </source>
</evidence>
<keyword evidence="6" id="KW-0326">Glycosidase</keyword>
<accession>A0A318SLU3</accession>
<evidence type="ECO:0000256" key="1">
    <source>
        <dbReference type="ARBA" id="ARBA00000966"/>
    </source>
</evidence>
<keyword evidence="9" id="KW-1185">Reference proteome</keyword>
<comment type="similarity">
    <text evidence="2">Belongs to the glycosyl hydrolase 8 (cellulase D) family.</text>
</comment>
<dbReference type="EMBL" id="QJTC01000008">
    <property type="protein sequence ID" value="PYE78235.1"/>
    <property type="molecule type" value="Genomic_DNA"/>
</dbReference>
<evidence type="ECO:0000256" key="2">
    <source>
        <dbReference type="ARBA" id="ARBA00009209"/>
    </source>
</evidence>
<dbReference type="Pfam" id="PF01270">
    <property type="entry name" value="Glyco_hydro_8"/>
    <property type="match status" value="1"/>
</dbReference>
<dbReference type="PRINTS" id="PR00735">
    <property type="entry name" value="GLHYDRLASE8"/>
</dbReference>
<dbReference type="NCBIfam" id="NF008305">
    <property type="entry name" value="PRK11097.1"/>
    <property type="match status" value="1"/>
</dbReference>
<comment type="caution">
    <text evidence="8">The sequence shown here is derived from an EMBL/GenBank/DDBJ whole genome shotgun (WGS) entry which is preliminary data.</text>
</comment>
<keyword evidence="5" id="KW-0136">Cellulose degradation</keyword>
<keyword evidence="7" id="KW-0119">Carbohydrate metabolism</keyword>
<evidence type="ECO:0000313" key="9">
    <source>
        <dbReference type="Proteomes" id="UP000247540"/>
    </source>
</evidence>
<name>A0A318SLU3_9BURK</name>
<comment type="catalytic activity">
    <reaction evidence="1">
        <text>Endohydrolysis of (1-&gt;4)-beta-D-glucosidic linkages in cellulose, lichenin and cereal beta-D-glucans.</text>
        <dbReference type="EC" id="3.2.1.4"/>
    </reaction>
</comment>
<dbReference type="Proteomes" id="UP000247540">
    <property type="component" value="Unassembled WGS sequence"/>
</dbReference>
<dbReference type="EC" id="3.2.1.4" evidence="3"/>
<evidence type="ECO:0000256" key="5">
    <source>
        <dbReference type="ARBA" id="ARBA00023001"/>
    </source>
</evidence>
<dbReference type="InterPro" id="IPR002037">
    <property type="entry name" value="Glyco_hydro_8"/>
</dbReference>
<dbReference type="InterPro" id="IPR012341">
    <property type="entry name" value="6hp_glycosidase-like_sf"/>
</dbReference>
<keyword evidence="4" id="KW-0378">Hydrolase</keyword>